<keyword evidence="4" id="KW-1185">Reference proteome</keyword>
<evidence type="ECO:0000313" key="4">
    <source>
        <dbReference type="Proteomes" id="UP000434639"/>
    </source>
</evidence>
<comment type="caution">
    <text evidence="3">The sequence shown here is derived from an EMBL/GenBank/DDBJ whole genome shotgun (WGS) entry which is preliminary data.</text>
</comment>
<dbReference type="AlphaFoldDB" id="A0A7X2V3B6"/>
<keyword evidence="2" id="KW-0732">Signal</keyword>
<accession>A0A7X2V3B6</accession>
<evidence type="ECO:0000313" key="3">
    <source>
        <dbReference type="EMBL" id="MTH51929.1"/>
    </source>
</evidence>
<protein>
    <recommendedName>
        <fullName evidence="5">Secreted protein</fullName>
    </recommendedName>
</protein>
<feature type="chain" id="PRO_5039394344" description="Secreted protein" evidence="2">
    <location>
        <begin position="20"/>
        <end position="263"/>
    </location>
</feature>
<gene>
    <name evidence="3" type="ORF">GKZ89_00810</name>
</gene>
<feature type="signal peptide" evidence="2">
    <location>
        <begin position="1"/>
        <end position="19"/>
    </location>
</feature>
<evidence type="ECO:0000256" key="2">
    <source>
        <dbReference type="SAM" id="SignalP"/>
    </source>
</evidence>
<feature type="compositionally biased region" description="Basic and acidic residues" evidence="1">
    <location>
        <begin position="35"/>
        <end position="55"/>
    </location>
</feature>
<feature type="region of interest" description="Disordered" evidence="1">
    <location>
        <begin position="26"/>
        <end position="58"/>
    </location>
</feature>
<dbReference type="EMBL" id="WMIB01000001">
    <property type="protein sequence ID" value="MTH51929.1"/>
    <property type="molecule type" value="Genomic_DNA"/>
</dbReference>
<organism evidence="3 4">
    <name type="scientific">Metabacillus mangrovi</name>
    <dbReference type="NCBI Taxonomy" id="1491830"/>
    <lineage>
        <taxon>Bacteria</taxon>
        <taxon>Bacillati</taxon>
        <taxon>Bacillota</taxon>
        <taxon>Bacilli</taxon>
        <taxon>Bacillales</taxon>
        <taxon>Bacillaceae</taxon>
        <taxon>Metabacillus</taxon>
    </lineage>
</organism>
<evidence type="ECO:0000256" key="1">
    <source>
        <dbReference type="SAM" id="MobiDB-lite"/>
    </source>
</evidence>
<reference evidence="3 4" key="1">
    <citation type="journal article" date="2017" name="Int. J. Syst. Evol. Microbiol.">
        <title>Bacillus mangrovi sp. nov., isolated from a sediment sample from a mangrove forest.</title>
        <authorList>
            <person name="Gupta V."/>
            <person name="Singh P.K."/>
            <person name="Korpole S."/>
            <person name="Tanuku N.R.S."/>
            <person name="Pinnaka A.K."/>
        </authorList>
    </citation>
    <scope>NUCLEOTIDE SEQUENCE [LARGE SCALE GENOMIC DNA]</scope>
    <source>
        <strain evidence="3 4">KCTC 33872</strain>
    </source>
</reference>
<dbReference type="OrthoDB" id="128043at2"/>
<proteinExistence type="predicted"/>
<dbReference type="Proteomes" id="UP000434639">
    <property type="component" value="Unassembled WGS sequence"/>
</dbReference>
<name>A0A7X2V3B6_9BACI</name>
<dbReference type="RefSeq" id="WP_155110485.1">
    <property type="nucleotide sequence ID" value="NZ_WMIB01000001.1"/>
</dbReference>
<evidence type="ECO:0008006" key="5">
    <source>
        <dbReference type="Google" id="ProtNLM"/>
    </source>
</evidence>
<sequence length="263" mass="29495">MKRWILSAVLILAAVTAGYSIYESTQPAEASPGHHSKESSSGHSGHDPEESERSVSAKAAYKDGTISIHVKDDENQPYSRLQVNHEKIMHLIVVSEDLKTYRHLHPDKREDGLYEVRQSLPDGRYKAFVDIKPEDAAYEIQPANLSAGAAGPSVQSTLYPDDSFVQRSSEYEAKMSPEQLKANEAVRLSFTFNKGTPERYLGAAGHVVILDEKGEKFLHVHPLSDNETKFETTFKDPGVYKIWAEFKFEGKVHVFPYSVKVED</sequence>